<dbReference type="RefSeq" id="WP_049642770.1">
    <property type="nucleotide sequence ID" value="NZ_LFTY01000002.1"/>
</dbReference>
<organism evidence="8 9">
    <name type="scientific">Candidatus Rhodobacter oscarellae</name>
    <dbReference type="NCBI Taxonomy" id="1675527"/>
    <lineage>
        <taxon>Bacteria</taxon>
        <taxon>Pseudomonadati</taxon>
        <taxon>Pseudomonadota</taxon>
        <taxon>Alphaproteobacteria</taxon>
        <taxon>Rhodobacterales</taxon>
        <taxon>Rhodobacter group</taxon>
        <taxon>Rhodobacter</taxon>
    </lineage>
</organism>
<evidence type="ECO:0000313" key="9">
    <source>
        <dbReference type="Proteomes" id="UP000037178"/>
    </source>
</evidence>
<evidence type="ECO:0000256" key="6">
    <source>
        <dbReference type="RuleBase" id="RU003567"/>
    </source>
</evidence>
<evidence type="ECO:0000256" key="3">
    <source>
        <dbReference type="ARBA" id="ARBA00022670"/>
    </source>
</evidence>
<gene>
    <name evidence="8" type="ORF">AIOL_001927</name>
</gene>
<dbReference type="InterPro" id="IPR023562">
    <property type="entry name" value="ClpP/TepA"/>
</dbReference>
<dbReference type="PANTHER" id="PTHR10381:SF70">
    <property type="entry name" value="ATP-DEPENDENT CLP PROTEASE PROTEOLYTIC SUBUNIT"/>
    <property type="match status" value="1"/>
</dbReference>
<dbReference type="InterPro" id="IPR001907">
    <property type="entry name" value="ClpP"/>
</dbReference>
<keyword evidence="3 8" id="KW-0645">Protease</keyword>
<evidence type="ECO:0000313" key="8">
    <source>
        <dbReference type="EMBL" id="KMW56969.1"/>
    </source>
</evidence>
<dbReference type="GO" id="GO:0006515">
    <property type="term" value="P:protein quality control for misfolded or incompletely synthesized proteins"/>
    <property type="evidence" value="ECO:0007669"/>
    <property type="project" value="TreeGrafter"/>
</dbReference>
<dbReference type="Gene3D" id="3.90.226.10">
    <property type="entry name" value="2-enoyl-CoA Hydratase, Chain A, domain 1"/>
    <property type="match status" value="1"/>
</dbReference>
<dbReference type="PATRIC" id="fig|1675527.3.peg.2026"/>
<evidence type="ECO:0000256" key="4">
    <source>
        <dbReference type="ARBA" id="ARBA00022801"/>
    </source>
</evidence>
<comment type="similarity">
    <text evidence="1 6">Belongs to the peptidase S14 family.</text>
</comment>
<sequence length="245" mass="27021">MNFKEIMARALQAKDGKANGLQVRAMDDDNSAVEVMLYDAIGYWGVTSAEFRTELNGIEADVIHLRLDCPGGDVFMARAMKTALEQHSARVVVHIDGVAASAASYLMMGGDEIEIAQGAQIMIHNAWGWTIGDNREHQKGADLLLKIDNGIRRDYAAKTGKSDDEFIELMNEETWFEADEALDMGLVDRVYDKQGGPNDRFDLSIYKNAPKKTPPADAPDAGDKAAAAHRAAQMRKLEFFERTAP</sequence>
<evidence type="ECO:0000256" key="2">
    <source>
        <dbReference type="ARBA" id="ARBA00022490"/>
    </source>
</evidence>
<keyword evidence="4" id="KW-0378">Hydrolase</keyword>
<keyword evidence="2" id="KW-0963">Cytoplasm</keyword>
<name>A0A0J9E568_9RHOB</name>
<evidence type="ECO:0000256" key="5">
    <source>
        <dbReference type="ARBA" id="ARBA00022825"/>
    </source>
</evidence>
<proteinExistence type="inferred from homology"/>
<dbReference type="Pfam" id="PF00574">
    <property type="entry name" value="CLP_protease"/>
    <property type="match status" value="1"/>
</dbReference>
<evidence type="ECO:0000256" key="7">
    <source>
        <dbReference type="SAM" id="MobiDB-lite"/>
    </source>
</evidence>
<dbReference type="GO" id="GO:0009368">
    <property type="term" value="C:endopeptidase Clp complex"/>
    <property type="evidence" value="ECO:0007669"/>
    <property type="project" value="TreeGrafter"/>
</dbReference>
<evidence type="ECO:0000256" key="1">
    <source>
        <dbReference type="ARBA" id="ARBA00007039"/>
    </source>
</evidence>
<dbReference type="InterPro" id="IPR029045">
    <property type="entry name" value="ClpP/crotonase-like_dom_sf"/>
</dbReference>
<accession>A0A0J9E568</accession>
<dbReference type="SUPFAM" id="SSF52096">
    <property type="entry name" value="ClpP/crotonase"/>
    <property type="match status" value="1"/>
</dbReference>
<keyword evidence="9" id="KW-1185">Reference proteome</keyword>
<dbReference type="PANTHER" id="PTHR10381">
    <property type="entry name" value="ATP-DEPENDENT CLP PROTEASE PROTEOLYTIC SUBUNIT"/>
    <property type="match status" value="1"/>
</dbReference>
<comment type="caution">
    <text evidence="8">The sequence shown here is derived from an EMBL/GenBank/DDBJ whole genome shotgun (WGS) entry which is preliminary data.</text>
</comment>
<dbReference type="CDD" id="cd07016">
    <property type="entry name" value="S14_ClpP_1"/>
    <property type="match status" value="1"/>
</dbReference>
<reference evidence="8 9" key="1">
    <citation type="submission" date="2015-06" db="EMBL/GenBank/DDBJ databases">
        <title>Draft genome sequence of an Alphaproteobacteria species associated to the Mediterranean sponge Oscarella lobularis.</title>
        <authorList>
            <person name="Jourda C."/>
            <person name="Santini S."/>
            <person name="Claverie J.-M."/>
        </authorList>
    </citation>
    <scope>NUCLEOTIDE SEQUENCE [LARGE SCALE GENOMIC DNA]</scope>
    <source>
        <strain evidence="8">IGS</strain>
    </source>
</reference>
<dbReference type="NCBIfam" id="NF045542">
    <property type="entry name" value="Clp_rel_HeadMat"/>
    <property type="match status" value="1"/>
</dbReference>
<dbReference type="EMBL" id="LFTY01000002">
    <property type="protein sequence ID" value="KMW56969.1"/>
    <property type="molecule type" value="Genomic_DNA"/>
</dbReference>
<dbReference type="STRING" id="1675527.AIOL_001927"/>
<dbReference type="PRINTS" id="PR00127">
    <property type="entry name" value="CLPPROTEASEP"/>
</dbReference>
<dbReference type="GO" id="GO:0051117">
    <property type="term" value="F:ATPase binding"/>
    <property type="evidence" value="ECO:0007669"/>
    <property type="project" value="TreeGrafter"/>
</dbReference>
<feature type="region of interest" description="Disordered" evidence="7">
    <location>
        <begin position="207"/>
        <end position="228"/>
    </location>
</feature>
<protein>
    <recommendedName>
        <fullName evidence="6">ATP-dependent Clp protease proteolytic subunit</fullName>
    </recommendedName>
</protein>
<dbReference type="Proteomes" id="UP000037178">
    <property type="component" value="Unassembled WGS sequence"/>
</dbReference>
<dbReference type="GO" id="GO:0004252">
    <property type="term" value="F:serine-type endopeptidase activity"/>
    <property type="evidence" value="ECO:0007669"/>
    <property type="project" value="InterPro"/>
</dbReference>
<dbReference type="GO" id="GO:0004176">
    <property type="term" value="F:ATP-dependent peptidase activity"/>
    <property type="evidence" value="ECO:0007669"/>
    <property type="project" value="InterPro"/>
</dbReference>
<keyword evidence="5" id="KW-0720">Serine protease</keyword>
<dbReference type="AlphaFoldDB" id="A0A0J9E568"/>